<name>A0A9P4JGE2_9PLEO</name>
<organism evidence="2 3">
    <name type="scientific">Delitschia confertaspora ATCC 74209</name>
    <dbReference type="NCBI Taxonomy" id="1513339"/>
    <lineage>
        <taxon>Eukaryota</taxon>
        <taxon>Fungi</taxon>
        <taxon>Dikarya</taxon>
        <taxon>Ascomycota</taxon>
        <taxon>Pezizomycotina</taxon>
        <taxon>Dothideomycetes</taxon>
        <taxon>Pleosporomycetidae</taxon>
        <taxon>Pleosporales</taxon>
        <taxon>Delitschiaceae</taxon>
        <taxon>Delitschia</taxon>
    </lineage>
</organism>
<dbReference type="AlphaFoldDB" id="A0A9P4JGE2"/>
<gene>
    <name evidence="2" type="ORF">GQ43DRAFT_190023</name>
</gene>
<dbReference type="GO" id="GO:0003700">
    <property type="term" value="F:DNA-binding transcription factor activity"/>
    <property type="evidence" value="ECO:0007669"/>
    <property type="project" value="InterPro"/>
</dbReference>
<feature type="region of interest" description="Disordered" evidence="1">
    <location>
        <begin position="162"/>
        <end position="333"/>
    </location>
</feature>
<comment type="caution">
    <text evidence="2">The sequence shown here is derived from an EMBL/GenBank/DDBJ whole genome shotgun (WGS) entry which is preliminary data.</text>
</comment>
<feature type="compositionally biased region" description="Low complexity" evidence="1">
    <location>
        <begin position="308"/>
        <end position="333"/>
    </location>
</feature>
<accession>A0A9P4JGE2</accession>
<dbReference type="EMBL" id="ML994197">
    <property type="protein sequence ID" value="KAF2197804.1"/>
    <property type="molecule type" value="Genomic_DNA"/>
</dbReference>
<sequence>MDVFQYKDLPQIQVADDSPLNAWPAGYPAQMAYVHPPMEKKVFLFGEEIALGGAGIHSMSNMQRFLHGPEQPPFVHGFLHTKPNFNYGVTTQHYHIMQYQHHIPPFPSPEADYHRDTSPETTSSFTSHFPQNELRPPHMYEHAYGSPDSFAHVKLPYPDHESIPGGAYAPETLHAAGGIDPRDIQYDHDEPEPSVEELERVDNKADLCSYEPEPAYNKTDIDVDNHYHTDSAIGHSLRDPESVHPISPGPEAESSDSDYKPKKTKRRRRSAQFSNTFGSRQSRKSAAHSQKNSSATTSTSNRVTKKLASSASPPTKTSTTSYPNNNNNNNNSTAARPFPCPLALYGCSSSFVSKNEWKRHVSTQHIKLGFWRCDLCSATIDTKDPNSLYHNDFNRKDLFTQHLRRMHAAPAGKKGSGGGMDNGEWPVCEDNITEHQRRCYMSLRLPPPQSSCLFCDRVFVGVGSWDERMEHVGRHLEKERKVEGGRFN</sequence>
<dbReference type="Proteomes" id="UP000799536">
    <property type="component" value="Unassembled WGS sequence"/>
</dbReference>
<dbReference type="Gene3D" id="3.30.160.60">
    <property type="entry name" value="Classic Zinc Finger"/>
    <property type="match status" value="1"/>
</dbReference>
<feature type="compositionally biased region" description="Polar residues" evidence="1">
    <location>
        <begin position="287"/>
        <end position="302"/>
    </location>
</feature>
<dbReference type="PANTHER" id="PTHR23225">
    <property type="entry name" value="ZINC FINGER PROTEIN"/>
    <property type="match status" value="1"/>
</dbReference>
<dbReference type="OrthoDB" id="5388486at2759"/>
<evidence type="ECO:0008006" key="4">
    <source>
        <dbReference type="Google" id="ProtNLM"/>
    </source>
</evidence>
<evidence type="ECO:0000256" key="1">
    <source>
        <dbReference type="SAM" id="MobiDB-lite"/>
    </source>
</evidence>
<feature type="compositionally biased region" description="Polar residues" evidence="1">
    <location>
        <begin position="119"/>
        <end position="129"/>
    </location>
</feature>
<feature type="region of interest" description="Disordered" evidence="1">
    <location>
        <begin position="110"/>
        <end position="129"/>
    </location>
</feature>
<dbReference type="InterPro" id="IPR039970">
    <property type="entry name" value="TF_Grauzone"/>
</dbReference>
<feature type="compositionally biased region" description="Polar residues" evidence="1">
    <location>
        <begin position="271"/>
        <end position="280"/>
    </location>
</feature>
<feature type="compositionally biased region" description="Basic and acidic residues" evidence="1">
    <location>
        <begin position="219"/>
        <end position="229"/>
    </location>
</feature>
<evidence type="ECO:0000313" key="2">
    <source>
        <dbReference type="EMBL" id="KAF2197804.1"/>
    </source>
</evidence>
<proteinExistence type="predicted"/>
<reference evidence="2" key="1">
    <citation type="journal article" date="2020" name="Stud. Mycol.">
        <title>101 Dothideomycetes genomes: a test case for predicting lifestyles and emergence of pathogens.</title>
        <authorList>
            <person name="Haridas S."/>
            <person name="Albert R."/>
            <person name="Binder M."/>
            <person name="Bloem J."/>
            <person name="Labutti K."/>
            <person name="Salamov A."/>
            <person name="Andreopoulos B."/>
            <person name="Baker S."/>
            <person name="Barry K."/>
            <person name="Bills G."/>
            <person name="Bluhm B."/>
            <person name="Cannon C."/>
            <person name="Castanera R."/>
            <person name="Culley D."/>
            <person name="Daum C."/>
            <person name="Ezra D."/>
            <person name="Gonzalez J."/>
            <person name="Henrissat B."/>
            <person name="Kuo A."/>
            <person name="Liang C."/>
            <person name="Lipzen A."/>
            <person name="Lutzoni F."/>
            <person name="Magnuson J."/>
            <person name="Mondo S."/>
            <person name="Nolan M."/>
            <person name="Ohm R."/>
            <person name="Pangilinan J."/>
            <person name="Park H.-J."/>
            <person name="Ramirez L."/>
            <person name="Alfaro M."/>
            <person name="Sun H."/>
            <person name="Tritt A."/>
            <person name="Yoshinaga Y."/>
            <person name="Zwiers L.-H."/>
            <person name="Turgeon B."/>
            <person name="Goodwin S."/>
            <person name="Spatafora J."/>
            <person name="Crous P."/>
            <person name="Grigoriev I."/>
        </authorList>
    </citation>
    <scope>NUCLEOTIDE SEQUENCE</scope>
    <source>
        <strain evidence="2">ATCC 74209</strain>
    </source>
</reference>
<keyword evidence="3" id="KW-1185">Reference proteome</keyword>
<evidence type="ECO:0000313" key="3">
    <source>
        <dbReference type="Proteomes" id="UP000799536"/>
    </source>
</evidence>
<protein>
    <recommendedName>
        <fullName evidence="4">C2H2-type domain-containing protein</fullName>
    </recommendedName>
</protein>
<dbReference type="PANTHER" id="PTHR23225:SF2">
    <property type="entry name" value="AT09679P-RELATED"/>
    <property type="match status" value="1"/>
</dbReference>